<dbReference type="EMBL" id="JYDH01002315">
    <property type="protein sequence ID" value="KRY13857.1"/>
    <property type="molecule type" value="Genomic_DNA"/>
</dbReference>
<sequence length="43" mass="5137">MNFRFQVSFPFLSLRLKSHYYATFLTISHQIRFCTTSDQVCSD</sequence>
<proteinExistence type="predicted"/>
<dbReference type="OrthoDB" id="5935074at2759"/>
<evidence type="ECO:0000313" key="2">
    <source>
        <dbReference type="Proteomes" id="UP000054776"/>
    </source>
</evidence>
<organism evidence="1 2">
    <name type="scientific">Trichinella spiralis</name>
    <name type="common">Trichina worm</name>
    <dbReference type="NCBI Taxonomy" id="6334"/>
    <lineage>
        <taxon>Eukaryota</taxon>
        <taxon>Metazoa</taxon>
        <taxon>Ecdysozoa</taxon>
        <taxon>Nematoda</taxon>
        <taxon>Enoplea</taxon>
        <taxon>Dorylaimia</taxon>
        <taxon>Trichinellida</taxon>
        <taxon>Trichinellidae</taxon>
        <taxon>Trichinella</taxon>
    </lineage>
</organism>
<evidence type="ECO:0000313" key="1">
    <source>
        <dbReference type="EMBL" id="KRY13857.1"/>
    </source>
</evidence>
<dbReference type="AlphaFoldDB" id="A0A0V0ZMJ4"/>
<comment type="caution">
    <text evidence="1">The sequence shown here is derived from an EMBL/GenBank/DDBJ whole genome shotgun (WGS) entry which is preliminary data.</text>
</comment>
<reference evidence="1 2" key="1">
    <citation type="submission" date="2015-01" db="EMBL/GenBank/DDBJ databases">
        <title>Evolution of Trichinella species and genotypes.</title>
        <authorList>
            <person name="Korhonen P.K."/>
            <person name="Edoardo P."/>
            <person name="Giuseppe L.R."/>
            <person name="Gasser R.B."/>
        </authorList>
    </citation>
    <scope>NUCLEOTIDE SEQUENCE [LARGE SCALE GENOMIC DNA]</scope>
    <source>
        <strain evidence="1">ISS3</strain>
    </source>
</reference>
<protein>
    <submittedName>
        <fullName evidence="1">Uncharacterized protein</fullName>
    </submittedName>
</protein>
<gene>
    <name evidence="1" type="ORF">T01_3639</name>
</gene>
<accession>A0A0V0ZMJ4</accession>
<keyword evidence="2" id="KW-1185">Reference proteome</keyword>
<name>A0A0V0ZMJ4_TRISP</name>
<dbReference type="Proteomes" id="UP000054776">
    <property type="component" value="Unassembled WGS sequence"/>
</dbReference>
<dbReference type="InParanoid" id="A0A0V0ZMJ4"/>